<accession>A0A0W0FZT5</accession>
<dbReference type="Pfam" id="PF23358">
    <property type="entry name" value="OST48_MD"/>
    <property type="match status" value="1"/>
</dbReference>
<evidence type="ECO:0000256" key="1">
    <source>
        <dbReference type="ARBA" id="ARBA00004479"/>
    </source>
</evidence>
<dbReference type="PANTHER" id="PTHR10830">
    <property type="entry name" value="DOLICHYL-DIPHOSPHOOLIGOSACCHARIDE--PROTEIN GLYCOSYLTRANSFERASE 48 KDA SUBUNIT"/>
    <property type="match status" value="1"/>
</dbReference>
<dbReference type="Proteomes" id="UP000054988">
    <property type="component" value="Unassembled WGS sequence"/>
</dbReference>
<dbReference type="GO" id="GO:0018279">
    <property type="term" value="P:protein N-linked glycosylation via asparagine"/>
    <property type="evidence" value="ECO:0007669"/>
    <property type="project" value="UniProtKB-UniRule"/>
</dbReference>
<name>A0A0W0FZT5_MONRR</name>
<evidence type="ECO:0000256" key="4">
    <source>
        <dbReference type="ARBA" id="ARBA00022692"/>
    </source>
</evidence>
<evidence type="ECO:0000256" key="6">
    <source>
        <dbReference type="ARBA" id="ARBA00022989"/>
    </source>
</evidence>
<evidence type="ECO:0000256" key="3">
    <source>
        <dbReference type="ARBA" id="ARBA00008743"/>
    </source>
</evidence>
<keyword evidence="4 8" id="KW-0812">Transmembrane</keyword>
<dbReference type="PANTHER" id="PTHR10830:SF0">
    <property type="entry name" value="DOLICHYL-DIPHOSPHOOLIGOSACCHARIDE--PROTEIN GLYCOSYLTRANSFERASE 48 KDA SUBUNIT"/>
    <property type="match status" value="1"/>
</dbReference>
<comment type="subcellular location">
    <subcellularLocation>
        <location evidence="8">Endoplasmic reticulum membrane</location>
        <topology evidence="8">Single-pass type I membrane protein</topology>
    </subcellularLocation>
    <subcellularLocation>
        <location evidence="1">Membrane</location>
        <topology evidence="1">Single-pass type I membrane protein</topology>
    </subcellularLocation>
</comment>
<evidence type="ECO:0000256" key="8">
    <source>
        <dbReference type="RuleBase" id="RU361142"/>
    </source>
</evidence>
<keyword evidence="8" id="KW-0732">Signal</keyword>
<gene>
    <name evidence="11" type="ORF">WG66_5655</name>
</gene>
<keyword evidence="6 8" id="KW-1133">Transmembrane helix</keyword>
<comment type="function">
    <text evidence="8">Subunit of the oligosaccharyl transferase (OST) complex that catalyzes the initial transfer of a defined glycan (Glc(3)Man(9)GlcNAc(2) in eukaryotes) from the lipid carrier dolichol-pyrophosphate to an asparagine residue within an Asn-X-Ser/Thr consensus motif in nascent polypeptide chains, the first step in protein N-glycosylation. N-glycosylation occurs cotranslationally and the complex associates with the Sec61 complex at the channel-forming translocon complex that mediates protein translocation across the endoplasmic reticulum (ER).</text>
</comment>
<keyword evidence="5 8" id="KW-0256">Endoplasmic reticulum</keyword>
<comment type="pathway">
    <text evidence="2 8">Protein modification; protein glycosylation.</text>
</comment>
<evidence type="ECO:0000256" key="2">
    <source>
        <dbReference type="ARBA" id="ARBA00004922"/>
    </source>
</evidence>
<proteinExistence type="inferred from homology"/>
<reference evidence="11 12" key="1">
    <citation type="submission" date="2015-12" db="EMBL/GenBank/DDBJ databases">
        <title>Draft genome sequence of Moniliophthora roreri, the causal agent of frosty pod rot of cacao.</title>
        <authorList>
            <person name="Aime M.C."/>
            <person name="Diaz-Valderrama J.R."/>
            <person name="Kijpornyongpan T."/>
            <person name="Phillips-Mora W."/>
        </authorList>
    </citation>
    <scope>NUCLEOTIDE SEQUENCE [LARGE SCALE GENOMIC DNA]</scope>
    <source>
        <strain evidence="11 12">MCA 2952</strain>
    </source>
</reference>
<evidence type="ECO:0000259" key="10">
    <source>
        <dbReference type="Pfam" id="PF23358"/>
    </source>
</evidence>
<sequence>MLRLWSFLVFLLNLLPFITAKSSSGDSVLVILDPAKRADYSIFFGGLEARGYELTFRSPKDEAPLLIEDDLPKFAHVVFFATDTKNFAKDITPQALVQLLSGNTNLLIALSPKQNLITSLAPEFSLILPPPNTPLISHFPERSEPANVIPISTPKPSPETPSILTPSTSPVWFSGIPFALGQNPLLFPILNAPAESFAADADATVDVLADAAEKGGEGLWAGSQLAVAAGFQALGGARAVWVGGIEMFSDEFAKKENEKGVKSGNQQFAQDVAAWAFQESLVLRIDSTSHRRVNGSTPEQYTINDQIEYTVSVSKYNPKFSIWEPYWGLTDMQLEFTMLDPHVRIAIPRAESQHGKRERGVYRVQFRAPDRHGVFKFVLDYKRKGWTHLHNTITVPVVPPRHDGYPRFLSAAWPYYAGAISTSVGFFLFAAGWLAGDVSNKDAKKKGGKAE</sequence>
<organism evidence="11 12">
    <name type="scientific">Moniliophthora roreri</name>
    <name type="common">Frosty pod rot fungus</name>
    <name type="synonym">Monilia roreri</name>
    <dbReference type="NCBI Taxonomy" id="221103"/>
    <lineage>
        <taxon>Eukaryota</taxon>
        <taxon>Fungi</taxon>
        <taxon>Dikarya</taxon>
        <taxon>Basidiomycota</taxon>
        <taxon>Agaricomycotina</taxon>
        <taxon>Agaricomycetes</taxon>
        <taxon>Agaricomycetidae</taxon>
        <taxon>Agaricales</taxon>
        <taxon>Marasmiineae</taxon>
        <taxon>Marasmiaceae</taxon>
        <taxon>Moniliophthora</taxon>
    </lineage>
</organism>
<dbReference type="UniPathway" id="UPA00378"/>
<dbReference type="EMBL" id="LATX01001424">
    <property type="protein sequence ID" value="KTB41863.1"/>
    <property type="molecule type" value="Genomic_DNA"/>
</dbReference>
<dbReference type="InterPro" id="IPR055459">
    <property type="entry name" value="OST48_MD"/>
</dbReference>
<dbReference type="Pfam" id="PF03345">
    <property type="entry name" value="OST48_N"/>
    <property type="match status" value="1"/>
</dbReference>
<keyword evidence="7 8" id="KW-0472">Membrane</keyword>
<feature type="domain" description="OST48 N-terminal" evidence="9">
    <location>
        <begin position="28"/>
        <end position="276"/>
    </location>
</feature>
<feature type="chain" id="PRO_5006774299" description="Dolichyl-diphosphooligosaccharide--protein glycosyltransferase subunit WBP1" evidence="8">
    <location>
        <begin position="21"/>
        <end position="451"/>
    </location>
</feature>
<comment type="subunit">
    <text evidence="8">Component of the oligosaccharyltransferase (OST) complex.</text>
</comment>
<comment type="similarity">
    <text evidence="3 8">Belongs to the DDOST 48 kDa subunit family.</text>
</comment>
<dbReference type="InterPro" id="IPR055457">
    <property type="entry name" value="OST48_N"/>
</dbReference>
<evidence type="ECO:0000256" key="7">
    <source>
        <dbReference type="ARBA" id="ARBA00023136"/>
    </source>
</evidence>
<evidence type="ECO:0000313" key="12">
    <source>
        <dbReference type="Proteomes" id="UP000054988"/>
    </source>
</evidence>
<dbReference type="GO" id="GO:0008250">
    <property type="term" value="C:oligosaccharyltransferase complex"/>
    <property type="evidence" value="ECO:0007669"/>
    <property type="project" value="TreeGrafter"/>
</dbReference>
<evidence type="ECO:0000256" key="5">
    <source>
        <dbReference type="ARBA" id="ARBA00022824"/>
    </source>
</evidence>
<evidence type="ECO:0000259" key="9">
    <source>
        <dbReference type="Pfam" id="PF03345"/>
    </source>
</evidence>
<feature type="transmembrane region" description="Helical" evidence="8">
    <location>
        <begin position="413"/>
        <end position="436"/>
    </location>
</feature>
<evidence type="ECO:0000313" key="11">
    <source>
        <dbReference type="EMBL" id="KTB41863.1"/>
    </source>
</evidence>
<feature type="domain" description="OST48 middle" evidence="10">
    <location>
        <begin position="294"/>
        <end position="435"/>
    </location>
</feature>
<dbReference type="InterPro" id="IPR005013">
    <property type="entry name" value="DDOST_48_kDa_subunit"/>
</dbReference>
<dbReference type="AlphaFoldDB" id="A0A0W0FZT5"/>
<dbReference type="eggNOG" id="KOG2754">
    <property type="taxonomic scope" value="Eukaryota"/>
</dbReference>
<feature type="signal peptide" evidence="8">
    <location>
        <begin position="1"/>
        <end position="20"/>
    </location>
</feature>
<comment type="caution">
    <text evidence="11">The sequence shown here is derived from an EMBL/GenBank/DDBJ whole genome shotgun (WGS) entry which is preliminary data.</text>
</comment>
<protein>
    <recommendedName>
        <fullName evidence="8">Dolichyl-diphosphooligosaccharide--protein glycosyltransferase subunit WBP1</fullName>
        <shortName evidence="8">Oligosaccharyl transferase subunit WBP1</shortName>
    </recommendedName>
</protein>